<sequence length="287" mass="31105">MAAFHLPTSLCYHHRNPRAITTQDNHRAQHQLRFGNNHSHQISHQSSQVQVPKLVFTSSMSATTSDPSSSSSSSSSSPPPSSSSHSSHNQSRPCIKTTLSSSASCVDLNFNKSVNFESLGPTTKTRLSPTASSHLSHSDRLTPKAYYSAQRQQPTPIMGNQNLEKSVLMSSPRSDSPSITSVNPQSTYSKITQVKSSAPSPRPNPAHFRPANRRPSTSPISPSPSSKSLFSSFSSRKAFETIGVNLNQPPAPGYTHKTCTKALPSTLQKVLGSPRRKTVLSYLLKQA</sequence>
<protein>
    <submittedName>
        <fullName evidence="2">Expressed protein</fullName>
    </submittedName>
</protein>
<feature type="compositionally biased region" description="Low complexity" evidence="1">
    <location>
        <begin position="215"/>
        <end position="229"/>
    </location>
</feature>
<reference evidence="2" key="1">
    <citation type="submission" date="2022-06" db="EMBL/GenBank/DDBJ databases">
        <authorList>
            <consortium name="SYNGENTA / RWTH Aachen University"/>
        </authorList>
    </citation>
    <scope>NUCLEOTIDE SEQUENCE</scope>
</reference>
<gene>
    <name evidence="2" type="ORF">PPACK8108_LOCUS5859</name>
</gene>
<feature type="compositionally biased region" description="Polar residues" evidence="1">
    <location>
        <begin position="182"/>
        <end position="199"/>
    </location>
</feature>
<evidence type="ECO:0000313" key="3">
    <source>
        <dbReference type="Proteomes" id="UP001153365"/>
    </source>
</evidence>
<keyword evidence="3" id="KW-1185">Reference proteome</keyword>
<accession>A0AAV0AR12</accession>
<feature type="compositionally biased region" description="Low complexity" evidence="1">
    <location>
        <begin position="167"/>
        <end position="181"/>
    </location>
</feature>
<feature type="region of interest" description="Disordered" evidence="1">
    <location>
        <begin position="115"/>
        <end position="140"/>
    </location>
</feature>
<organism evidence="2 3">
    <name type="scientific">Phakopsora pachyrhizi</name>
    <name type="common">Asian soybean rust disease fungus</name>
    <dbReference type="NCBI Taxonomy" id="170000"/>
    <lineage>
        <taxon>Eukaryota</taxon>
        <taxon>Fungi</taxon>
        <taxon>Dikarya</taxon>
        <taxon>Basidiomycota</taxon>
        <taxon>Pucciniomycotina</taxon>
        <taxon>Pucciniomycetes</taxon>
        <taxon>Pucciniales</taxon>
        <taxon>Phakopsoraceae</taxon>
        <taxon>Phakopsora</taxon>
    </lineage>
</organism>
<feature type="compositionally biased region" description="Polar residues" evidence="1">
    <location>
        <begin position="115"/>
        <end position="135"/>
    </location>
</feature>
<comment type="caution">
    <text evidence="2">The sequence shown here is derived from an EMBL/GenBank/DDBJ whole genome shotgun (WGS) entry which is preliminary data.</text>
</comment>
<proteinExistence type="predicted"/>
<feature type="region of interest" description="Disordered" evidence="1">
    <location>
        <begin position="167"/>
        <end position="229"/>
    </location>
</feature>
<name>A0AAV0AR12_PHAPC</name>
<feature type="compositionally biased region" description="Low complexity" evidence="1">
    <location>
        <begin position="59"/>
        <end position="87"/>
    </location>
</feature>
<evidence type="ECO:0000313" key="2">
    <source>
        <dbReference type="EMBL" id="CAH7671097.1"/>
    </source>
</evidence>
<dbReference type="AlphaFoldDB" id="A0AAV0AR12"/>
<dbReference type="EMBL" id="CALTRL010001137">
    <property type="protein sequence ID" value="CAH7671097.1"/>
    <property type="molecule type" value="Genomic_DNA"/>
</dbReference>
<feature type="region of interest" description="Disordered" evidence="1">
    <location>
        <begin position="59"/>
        <end position="95"/>
    </location>
</feature>
<dbReference type="Proteomes" id="UP001153365">
    <property type="component" value="Unassembled WGS sequence"/>
</dbReference>
<evidence type="ECO:0000256" key="1">
    <source>
        <dbReference type="SAM" id="MobiDB-lite"/>
    </source>
</evidence>